<evidence type="ECO:0000256" key="1">
    <source>
        <dbReference type="SAM" id="Phobius"/>
    </source>
</evidence>
<dbReference type="EMBL" id="JADGJH010002426">
    <property type="protein sequence ID" value="KAJ3098382.1"/>
    <property type="molecule type" value="Genomic_DNA"/>
</dbReference>
<name>A0AAD5SS36_9FUNG</name>
<evidence type="ECO:0000313" key="2">
    <source>
        <dbReference type="EMBL" id="KAJ3098382.1"/>
    </source>
</evidence>
<keyword evidence="3" id="KW-1185">Reference proteome</keyword>
<dbReference type="PANTHER" id="PTHR37490">
    <property type="entry name" value="EXPRESSED PROTEIN"/>
    <property type="match status" value="1"/>
</dbReference>
<feature type="transmembrane region" description="Helical" evidence="1">
    <location>
        <begin position="188"/>
        <end position="207"/>
    </location>
</feature>
<keyword evidence="1" id="KW-0812">Transmembrane</keyword>
<comment type="caution">
    <text evidence="2">The sequence shown here is derived from an EMBL/GenBank/DDBJ whole genome shotgun (WGS) entry which is preliminary data.</text>
</comment>
<keyword evidence="1" id="KW-1133">Transmembrane helix</keyword>
<dbReference type="PANTHER" id="PTHR37490:SF1">
    <property type="entry name" value="GLYCOSYLTRANSFERASE 2-LIKE DOMAIN-CONTAINING PROTEIN"/>
    <property type="match status" value="1"/>
</dbReference>
<keyword evidence="1" id="KW-0472">Membrane</keyword>
<sequence>MKVCLVFAGVGAAVVGGDSKEEDTTLPWIVGVYVGTVSLNTARLSFLQRYLKDSKRDPLVSLLYLALVSVLVNSCAFAIFESSRFSWELVNRAVDFSAIGLSCTFAVMVNISAVFVITQTCSLSLSLFGTLKWIIITIGFASIFSVLTKAEEIDSATNTIAKIGPLQVFGYGVALISLFWYKEPAVRVHKLVFTFVALNLVCVFLLIPMKQVQGNPVFAERILIVNDVAPKYEELVYKYTVTSELANGVVFSFLSVSRKTGPSKKVMENTNQNKSTLDIVVAYYQEDIRNLHVNLKNFISIPALQARNPRVIIYVKGTRVNLKTLQKETNASEIRVVSNIGREGHTYLRHIYERYDNDKNGGGRGSSGEDVLADYTLFFQGSPDRLVTGRLHAGLNDGVGFVNVGEMMRNPYYGPDHQGFHWPLVKEIYKTFHNGEYPANGTFLTHTYLGQFVVSKKQILKNSKETYKVLIDKLEAGVNDEIHKDTMFSWFQQQYKKSTASNPVFGHSVERAWGLIFGCAGAELHEICMKSDSACRCMED</sequence>
<feature type="transmembrane region" description="Helical" evidence="1">
    <location>
        <begin position="160"/>
        <end position="181"/>
    </location>
</feature>
<accession>A0AAD5SS36</accession>
<dbReference type="Proteomes" id="UP001211907">
    <property type="component" value="Unassembled WGS sequence"/>
</dbReference>
<evidence type="ECO:0000313" key="3">
    <source>
        <dbReference type="Proteomes" id="UP001211907"/>
    </source>
</evidence>
<feature type="transmembrane region" description="Helical" evidence="1">
    <location>
        <begin position="26"/>
        <end position="47"/>
    </location>
</feature>
<reference evidence="2" key="1">
    <citation type="submission" date="2020-05" db="EMBL/GenBank/DDBJ databases">
        <title>Phylogenomic resolution of chytrid fungi.</title>
        <authorList>
            <person name="Stajich J.E."/>
            <person name="Amses K."/>
            <person name="Simmons R."/>
            <person name="Seto K."/>
            <person name="Myers J."/>
            <person name="Bonds A."/>
            <person name="Quandt C.A."/>
            <person name="Barry K."/>
            <person name="Liu P."/>
            <person name="Grigoriev I."/>
            <person name="Longcore J.E."/>
            <person name="James T.Y."/>
        </authorList>
    </citation>
    <scope>NUCLEOTIDE SEQUENCE</scope>
    <source>
        <strain evidence="2">JEL0513</strain>
    </source>
</reference>
<proteinExistence type="predicted"/>
<organism evidence="2 3">
    <name type="scientific">Physocladia obscura</name>
    <dbReference type="NCBI Taxonomy" id="109957"/>
    <lineage>
        <taxon>Eukaryota</taxon>
        <taxon>Fungi</taxon>
        <taxon>Fungi incertae sedis</taxon>
        <taxon>Chytridiomycota</taxon>
        <taxon>Chytridiomycota incertae sedis</taxon>
        <taxon>Chytridiomycetes</taxon>
        <taxon>Chytridiales</taxon>
        <taxon>Chytriomycetaceae</taxon>
        <taxon>Physocladia</taxon>
    </lineage>
</organism>
<feature type="transmembrane region" description="Helical" evidence="1">
    <location>
        <begin position="59"/>
        <end position="79"/>
    </location>
</feature>
<protein>
    <submittedName>
        <fullName evidence="2">Uncharacterized protein</fullName>
    </submittedName>
</protein>
<feature type="transmembrane region" description="Helical" evidence="1">
    <location>
        <begin position="130"/>
        <end position="148"/>
    </location>
</feature>
<dbReference type="AlphaFoldDB" id="A0AAD5SS36"/>
<feature type="transmembrane region" description="Helical" evidence="1">
    <location>
        <begin position="99"/>
        <end position="118"/>
    </location>
</feature>
<gene>
    <name evidence="2" type="ORF">HK100_005112</name>
</gene>